<dbReference type="PANTHER" id="PTHR43884:SF12">
    <property type="entry name" value="ISOVALERYL-COA DEHYDROGENASE, MITOCHONDRIAL-RELATED"/>
    <property type="match status" value="1"/>
</dbReference>
<proteinExistence type="inferred from homology"/>
<feature type="domain" description="Acyl-CoA dehydrogenase/oxidase N-terminal" evidence="6">
    <location>
        <begin position="8"/>
        <end position="116"/>
    </location>
</feature>
<sequence>MLAPTDIQLLLARTESFAAQAFECASAADADAAIDETLWAEFHRSGLAMAAFPTSLGGLGLIESNSQSDLCTVLRLLGAGDLSTARLIEGHINAIALVCRYGTAAQQASLAADVRSGALAAVWGAEDAAGLKIVRQGNHDELRGRKILASGAGFVTQPIVTAKSGDDQYMFLLRIAPDHPVDLSGWTAQGMRSTATGAIDLTGMRVGPDEQVGAAGDFMRQPYLSGGAWRFCAAHLGAMERLVDLFRHHLVARGRGEDPYQLQRIAACVAAARTARFWVEEAARRFGSEADAETIVAFANMTRMVTERSALDIMENVQRGVGLLAFIRPDPIERICRDLATYLRQPVPDLAMSNAARAWLNSSLPVGEF</sequence>
<gene>
    <name evidence="7" type="ORF">D4Q52_13530</name>
</gene>
<dbReference type="AlphaFoldDB" id="A0A418VDU6"/>
<comment type="similarity">
    <text evidence="2">Belongs to the acyl-CoA dehydrogenase family.</text>
</comment>
<comment type="cofactor">
    <cofactor evidence="1">
        <name>FAD</name>
        <dbReference type="ChEBI" id="CHEBI:57692"/>
    </cofactor>
</comment>
<keyword evidence="4" id="KW-0274">FAD</keyword>
<dbReference type="EMBL" id="QYYD01000012">
    <property type="protein sequence ID" value="RJF74174.1"/>
    <property type="molecule type" value="Genomic_DNA"/>
</dbReference>
<reference evidence="7 8" key="1">
    <citation type="submission" date="2018-09" db="EMBL/GenBank/DDBJ databases">
        <title>Draft genome sequence of Rhodopseudomonas palustris 2.1.18.</title>
        <authorList>
            <person name="Robertson S.L."/>
            <person name="Meyer T.E."/>
            <person name="Kyndt J.A."/>
        </authorList>
    </citation>
    <scope>NUCLEOTIDE SEQUENCE [LARGE SCALE GENOMIC DNA]</scope>
    <source>
        <strain evidence="7 8">2.1.18</strain>
    </source>
</reference>
<feature type="domain" description="Acyl-CoA dehydrogenase/oxidase C-terminal" evidence="5">
    <location>
        <begin position="227"/>
        <end position="340"/>
    </location>
</feature>
<dbReference type="Pfam" id="PF00441">
    <property type="entry name" value="Acyl-CoA_dh_1"/>
    <property type="match status" value="1"/>
</dbReference>
<dbReference type="GO" id="GO:0050660">
    <property type="term" value="F:flavin adenine dinucleotide binding"/>
    <property type="evidence" value="ECO:0007669"/>
    <property type="project" value="InterPro"/>
</dbReference>
<dbReference type="InterPro" id="IPR009075">
    <property type="entry name" value="AcylCo_DH/oxidase_C"/>
</dbReference>
<dbReference type="Gene3D" id="2.40.110.10">
    <property type="entry name" value="Butyryl-CoA Dehydrogenase, subunit A, domain 2"/>
    <property type="match status" value="1"/>
</dbReference>
<evidence type="ECO:0000259" key="6">
    <source>
        <dbReference type="Pfam" id="PF02771"/>
    </source>
</evidence>
<dbReference type="OrthoDB" id="2986495at2"/>
<evidence type="ECO:0000259" key="5">
    <source>
        <dbReference type="Pfam" id="PF00441"/>
    </source>
</evidence>
<dbReference type="InterPro" id="IPR009100">
    <property type="entry name" value="AcylCoA_DH/oxidase_NM_dom_sf"/>
</dbReference>
<dbReference type="InterPro" id="IPR036250">
    <property type="entry name" value="AcylCo_DH-like_C"/>
</dbReference>
<dbReference type="Pfam" id="PF02771">
    <property type="entry name" value="Acyl-CoA_dh_N"/>
    <property type="match status" value="1"/>
</dbReference>
<evidence type="ECO:0000256" key="4">
    <source>
        <dbReference type="ARBA" id="ARBA00022827"/>
    </source>
</evidence>
<dbReference type="InterPro" id="IPR046373">
    <property type="entry name" value="Acyl-CoA_Oxase/DH_mid-dom_sf"/>
</dbReference>
<dbReference type="RefSeq" id="WP_119857084.1">
    <property type="nucleotide sequence ID" value="NZ_QYYD01000012.1"/>
</dbReference>
<accession>A0A418VDU6</accession>
<evidence type="ECO:0000256" key="1">
    <source>
        <dbReference type="ARBA" id="ARBA00001974"/>
    </source>
</evidence>
<keyword evidence="3" id="KW-0285">Flavoprotein</keyword>
<name>A0A418VDU6_RHOPL</name>
<dbReference type="InterPro" id="IPR037069">
    <property type="entry name" value="AcylCoA_DH/ox_N_sf"/>
</dbReference>
<dbReference type="Gene3D" id="1.20.140.10">
    <property type="entry name" value="Butyryl-CoA Dehydrogenase, subunit A, domain 3"/>
    <property type="match status" value="1"/>
</dbReference>
<dbReference type="SUPFAM" id="SSF56645">
    <property type="entry name" value="Acyl-CoA dehydrogenase NM domain-like"/>
    <property type="match status" value="1"/>
</dbReference>
<dbReference type="InterPro" id="IPR013786">
    <property type="entry name" value="AcylCoA_DH/ox_N"/>
</dbReference>
<evidence type="ECO:0000313" key="7">
    <source>
        <dbReference type="EMBL" id="RJF74174.1"/>
    </source>
</evidence>
<evidence type="ECO:0000256" key="2">
    <source>
        <dbReference type="ARBA" id="ARBA00009347"/>
    </source>
</evidence>
<dbReference type="PANTHER" id="PTHR43884">
    <property type="entry name" value="ACYL-COA DEHYDROGENASE"/>
    <property type="match status" value="1"/>
</dbReference>
<dbReference type="SUPFAM" id="SSF47203">
    <property type="entry name" value="Acyl-CoA dehydrogenase C-terminal domain-like"/>
    <property type="match status" value="1"/>
</dbReference>
<dbReference type="Proteomes" id="UP000285523">
    <property type="component" value="Unassembled WGS sequence"/>
</dbReference>
<protein>
    <submittedName>
        <fullName evidence="7">Acyl-CoA dehydrogenase</fullName>
    </submittedName>
</protein>
<organism evidence="7 8">
    <name type="scientific">Rhodopseudomonas palustris</name>
    <dbReference type="NCBI Taxonomy" id="1076"/>
    <lineage>
        <taxon>Bacteria</taxon>
        <taxon>Pseudomonadati</taxon>
        <taxon>Pseudomonadota</taxon>
        <taxon>Alphaproteobacteria</taxon>
        <taxon>Hyphomicrobiales</taxon>
        <taxon>Nitrobacteraceae</taxon>
        <taxon>Rhodopseudomonas</taxon>
    </lineage>
</organism>
<evidence type="ECO:0000256" key="3">
    <source>
        <dbReference type="ARBA" id="ARBA00022630"/>
    </source>
</evidence>
<comment type="caution">
    <text evidence="7">The sequence shown here is derived from an EMBL/GenBank/DDBJ whole genome shotgun (WGS) entry which is preliminary data.</text>
</comment>
<dbReference type="GO" id="GO:0003995">
    <property type="term" value="F:acyl-CoA dehydrogenase activity"/>
    <property type="evidence" value="ECO:0007669"/>
    <property type="project" value="TreeGrafter"/>
</dbReference>
<dbReference type="Gene3D" id="1.10.540.10">
    <property type="entry name" value="Acyl-CoA dehydrogenase/oxidase, N-terminal domain"/>
    <property type="match status" value="1"/>
</dbReference>
<evidence type="ECO:0000313" key="8">
    <source>
        <dbReference type="Proteomes" id="UP000285523"/>
    </source>
</evidence>